<keyword evidence="1" id="KW-0812">Transmembrane</keyword>
<dbReference type="Proteomes" id="UP000001038">
    <property type="component" value="Chromosome 24"/>
</dbReference>
<evidence type="ECO:0000256" key="2">
    <source>
        <dbReference type="SAM" id="SignalP"/>
    </source>
</evidence>
<dbReference type="Gene3D" id="2.60.40.10">
    <property type="entry name" value="Immunoglobulins"/>
    <property type="match status" value="1"/>
</dbReference>
<dbReference type="Pfam" id="PF07686">
    <property type="entry name" value="V-set"/>
    <property type="match status" value="1"/>
</dbReference>
<feature type="transmembrane region" description="Helical" evidence="1">
    <location>
        <begin position="221"/>
        <end position="244"/>
    </location>
</feature>
<sequence length="255" mass="28740">LLQLPPVAVLGLLHLSSCIGGQTEHLYKRLGEDVILSCETNFSTHLCSKINWLHRRNPNSATKLVYGGNLERGSAGASRLSVSRNCSLLIRNITDEDAGIYTCHHKTKPDLSVDLNILGSDEYLTSSICQHCQETLQLVFFSPSPPDLHGNRSSILWENETGNELIGEKAELEVGGRRNCDSVLTVKHTTENNRRFTCKFVEDDEVKIDAVYVLDFPGENVLYYFIYKVVLMFVGVVAALVYMYRRRTRKKNSGW</sequence>
<reference evidence="4" key="3">
    <citation type="submission" date="2025-09" db="UniProtKB">
        <authorList>
            <consortium name="Ensembl"/>
        </authorList>
    </citation>
    <scope>IDENTIFICATION</scope>
    <source>
        <strain evidence="4">Hd-rR</strain>
    </source>
</reference>
<accession>A0A3B3IJR0</accession>
<protein>
    <recommendedName>
        <fullName evidence="3">Ig-like domain-containing protein</fullName>
    </recommendedName>
</protein>
<dbReference type="InterPro" id="IPR007110">
    <property type="entry name" value="Ig-like_dom"/>
</dbReference>
<dbReference type="SUPFAM" id="SSF48726">
    <property type="entry name" value="Immunoglobulin"/>
    <property type="match status" value="1"/>
</dbReference>
<proteinExistence type="predicted"/>
<dbReference type="InParanoid" id="A0A3B3IJR0"/>
<evidence type="ECO:0000313" key="5">
    <source>
        <dbReference type="Proteomes" id="UP000001038"/>
    </source>
</evidence>
<dbReference type="PANTHER" id="PTHR11422:SF5">
    <property type="entry name" value="DIVERSE IMMUNOGLOBULIN DOMAIN-CONTAINING PROTEIN 1.1 ISOFORM X1-RELATED"/>
    <property type="match status" value="1"/>
</dbReference>
<name>A0A3B3IJR0_ORYLA</name>
<dbReference type="InterPro" id="IPR013106">
    <property type="entry name" value="Ig_V-set"/>
</dbReference>
<dbReference type="SMART" id="SM00409">
    <property type="entry name" value="IG"/>
    <property type="match status" value="1"/>
</dbReference>
<dbReference type="Bgee" id="ENSORLG00000022330">
    <property type="expression patterns" value="Expressed in mesonephros and 11 other cell types or tissues"/>
</dbReference>
<dbReference type="InterPro" id="IPR036179">
    <property type="entry name" value="Ig-like_dom_sf"/>
</dbReference>
<dbReference type="InterPro" id="IPR003598">
    <property type="entry name" value="Ig_sub2"/>
</dbReference>
<reference evidence="4 5" key="1">
    <citation type="journal article" date="2007" name="Nature">
        <title>The medaka draft genome and insights into vertebrate genome evolution.</title>
        <authorList>
            <person name="Kasahara M."/>
            <person name="Naruse K."/>
            <person name="Sasaki S."/>
            <person name="Nakatani Y."/>
            <person name="Qu W."/>
            <person name="Ahsan B."/>
            <person name="Yamada T."/>
            <person name="Nagayasu Y."/>
            <person name="Doi K."/>
            <person name="Kasai Y."/>
            <person name="Jindo T."/>
            <person name="Kobayashi D."/>
            <person name="Shimada A."/>
            <person name="Toyoda A."/>
            <person name="Kuroki Y."/>
            <person name="Fujiyama A."/>
            <person name="Sasaki T."/>
            <person name="Shimizu A."/>
            <person name="Asakawa S."/>
            <person name="Shimizu N."/>
            <person name="Hashimoto S."/>
            <person name="Yang J."/>
            <person name="Lee Y."/>
            <person name="Matsushima K."/>
            <person name="Sugano S."/>
            <person name="Sakaizumi M."/>
            <person name="Narita T."/>
            <person name="Ohishi K."/>
            <person name="Haga S."/>
            <person name="Ohta F."/>
            <person name="Nomoto H."/>
            <person name="Nogata K."/>
            <person name="Morishita T."/>
            <person name="Endo T."/>
            <person name="Shin-I T."/>
            <person name="Takeda H."/>
            <person name="Morishita S."/>
            <person name="Kohara Y."/>
        </authorList>
    </citation>
    <scope>NUCLEOTIDE SEQUENCE [LARGE SCALE GENOMIC DNA]</scope>
    <source>
        <strain evidence="4 5">Hd-rR</strain>
    </source>
</reference>
<organism evidence="4 5">
    <name type="scientific">Oryzias latipes</name>
    <name type="common">Japanese rice fish</name>
    <name type="synonym">Japanese killifish</name>
    <dbReference type="NCBI Taxonomy" id="8090"/>
    <lineage>
        <taxon>Eukaryota</taxon>
        <taxon>Metazoa</taxon>
        <taxon>Chordata</taxon>
        <taxon>Craniata</taxon>
        <taxon>Vertebrata</taxon>
        <taxon>Euteleostomi</taxon>
        <taxon>Actinopterygii</taxon>
        <taxon>Neopterygii</taxon>
        <taxon>Teleostei</taxon>
        <taxon>Neoteleostei</taxon>
        <taxon>Acanthomorphata</taxon>
        <taxon>Ovalentaria</taxon>
        <taxon>Atherinomorphae</taxon>
        <taxon>Beloniformes</taxon>
        <taxon>Adrianichthyidae</taxon>
        <taxon>Oryziinae</taxon>
        <taxon>Oryzias</taxon>
    </lineage>
</organism>
<keyword evidence="5" id="KW-1185">Reference proteome</keyword>
<keyword evidence="2" id="KW-0732">Signal</keyword>
<dbReference type="InterPro" id="IPR003599">
    <property type="entry name" value="Ig_sub"/>
</dbReference>
<feature type="domain" description="Ig-like" evidence="3">
    <location>
        <begin position="5"/>
        <end position="103"/>
    </location>
</feature>
<keyword evidence="1" id="KW-0472">Membrane</keyword>
<evidence type="ECO:0000313" key="4">
    <source>
        <dbReference type="Ensembl" id="ENSORLP00000044290.1"/>
    </source>
</evidence>
<keyword evidence="1" id="KW-1133">Transmembrane helix</keyword>
<dbReference type="Ensembl" id="ENSORLT00000028497.1">
    <property type="protein sequence ID" value="ENSORLP00000044290.1"/>
    <property type="gene ID" value="ENSORLG00000022330.1"/>
</dbReference>
<dbReference type="InterPro" id="IPR013783">
    <property type="entry name" value="Ig-like_fold"/>
</dbReference>
<dbReference type="SMART" id="SM00408">
    <property type="entry name" value="IGc2"/>
    <property type="match status" value="1"/>
</dbReference>
<feature type="signal peptide" evidence="2">
    <location>
        <begin position="1"/>
        <end position="20"/>
    </location>
</feature>
<reference evidence="4" key="2">
    <citation type="submission" date="2025-08" db="UniProtKB">
        <authorList>
            <consortium name="Ensembl"/>
        </authorList>
    </citation>
    <scope>IDENTIFICATION</scope>
    <source>
        <strain evidence="4">Hd-rR</strain>
    </source>
</reference>
<dbReference type="GeneTree" id="ENSGT00970000193439"/>
<feature type="chain" id="PRO_5017416384" description="Ig-like domain-containing protein" evidence="2">
    <location>
        <begin position="21"/>
        <end position="255"/>
    </location>
</feature>
<dbReference type="AlphaFoldDB" id="A0A3B3IJR0"/>
<evidence type="ECO:0000259" key="3">
    <source>
        <dbReference type="PROSITE" id="PS50835"/>
    </source>
</evidence>
<dbReference type="PROSITE" id="PS50835">
    <property type="entry name" value="IG_LIKE"/>
    <property type="match status" value="1"/>
</dbReference>
<evidence type="ECO:0000256" key="1">
    <source>
        <dbReference type="SAM" id="Phobius"/>
    </source>
</evidence>
<dbReference type="PANTHER" id="PTHR11422">
    <property type="entry name" value="T-CELL SURFACE GLYCOPROTEIN CD4"/>
    <property type="match status" value="1"/>
</dbReference>